<feature type="region of interest" description="Disordered" evidence="1">
    <location>
        <begin position="37"/>
        <end position="61"/>
    </location>
</feature>
<keyword evidence="3" id="KW-1185">Reference proteome</keyword>
<feature type="compositionally biased region" description="Acidic residues" evidence="1">
    <location>
        <begin position="37"/>
        <end position="51"/>
    </location>
</feature>
<name>A0A9Q3GUY5_9BASI</name>
<sequence length="108" mass="12525">MKTNPEKKNSCHNCGSTYHYYNSFQKAKKKIYFIEQSPEEEIQGEDSESDSMGDAIRENSDYGQDPIEEFLVEYQEETQLEEGLPQKTFNKKLVKIYTGITNISSHTN</sequence>
<gene>
    <name evidence="2" type="ORF">O181_019350</name>
</gene>
<protein>
    <submittedName>
        <fullName evidence="2">Uncharacterized protein</fullName>
    </submittedName>
</protein>
<dbReference type="AlphaFoldDB" id="A0A9Q3GUY5"/>
<comment type="caution">
    <text evidence="2">The sequence shown here is derived from an EMBL/GenBank/DDBJ whole genome shotgun (WGS) entry which is preliminary data.</text>
</comment>
<evidence type="ECO:0000256" key="1">
    <source>
        <dbReference type="SAM" id="MobiDB-lite"/>
    </source>
</evidence>
<evidence type="ECO:0000313" key="3">
    <source>
        <dbReference type="Proteomes" id="UP000765509"/>
    </source>
</evidence>
<dbReference type="Proteomes" id="UP000765509">
    <property type="component" value="Unassembled WGS sequence"/>
</dbReference>
<evidence type="ECO:0000313" key="2">
    <source>
        <dbReference type="EMBL" id="MBW0479635.1"/>
    </source>
</evidence>
<accession>A0A9Q3GUY5</accession>
<reference evidence="2" key="1">
    <citation type="submission" date="2021-03" db="EMBL/GenBank/DDBJ databases">
        <title>Draft genome sequence of rust myrtle Austropuccinia psidii MF-1, a brazilian biotype.</title>
        <authorList>
            <person name="Quecine M.C."/>
            <person name="Pachon D.M.R."/>
            <person name="Bonatelli M.L."/>
            <person name="Correr F.H."/>
            <person name="Franceschini L.M."/>
            <person name="Leite T.F."/>
            <person name="Margarido G.R.A."/>
            <person name="Almeida C.A."/>
            <person name="Ferrarezi J.A."/>
            <person name="Labate C.A."/>
        </authorList>
    </citation>
    <scope>NUCLEOTIDE SEQUENCE</scope>
    <source>
        <strain evidence="2">MF-1</strain>
    </source>
</reference>
<proteinExistence type="predicted"/>
<dbReference type="EMBL" id="AVOT02005662">
    <property type="protein sequence ID" value="MBW0479635.1"/>
    <property type="molecule type" value="Genomic_DNA"/>
</dbReference>
<organism evidence="2 3">
    <name type="scientific">Austropuccinia psidii MF-1</name>
    <dbReference type="NCBI Taxonomy" id="1389203"/>
    <lineage>
        <taxon>Eukaryota</taxon>
        <taxon>Fungi</taxon>
        <taxon>Dikarya</taxon>
        <taxon>Basidiomycota</taxon>
        <taxon>Pucciniomycotina</taxon>
        <taxon>Pucciniomycetes</taxon>
        <taxon>Pucciniales</taxon>
        <taxon>Sphaerophragmiaceae</taxon>
        <taxon>Austropuccinia</taxon>
    </lineage>
</organism>